<keyword evidence="3" id="KW-1185">Reference proteome</keyword>
<name>A0AA40K0Q4_9PEZI</name>
<organism evidence="2 3">
    <name type="scientific">Apiosordaria backusii</name>
    <dbReference type="NCBI Taxonomy" id="314023"/>
    <lineage>
        <taxon>Eukaryota</taxon>
        <taxon>Fungi</taxon>
        <taxon>Dikarya</taxon>
        <taxon>Ascomycota</taxon>
        <taxon>Pezizomycotina</taxon>
        <taxon>Sordariomycetes</taxon>
        <taxon>Sordariomycetidae</taxon>
        <taxon>Sordariales</taxon>
        <taxon>Lasiosphaeriaceae</taxon>
        <taxon>Apiosordaria</taxon>
    </lineage>
</organism>
<proteinExistence type="predicted"/>
<comment type="caution">
    <text evidence="2">The sequence shown here is derived from an EMBL/GenBank/DDBJ whole genome shotgun (WGS) entry which is preliminary data.</text>
</comment>
<evidence type="ECO:0000313" key="3">
    <source>
        <dbReference type="Proteomes" id="UP001172159"/>
    </source>
</evidence>
<gene>
    <name evidence="2" type="ORF">B0T21DRAFT_345524</name>
</gene>
<protein>
    <submittedName>
        <fullName evidence="2">Uncharacterized protein</fullName>
    </submittedName>
</protein>
<reference evidence="2" key="1">
    <citation type="submission" date="2023-06" db="EMBL/GenBank/DDBJ databases">
        <title>Genome-scale phylogeny and comparative genomics of the fungal order Sordariales.</title>
        <authorList>
            <consortium name="Lawrence Berkeley National Laboratory"/>
            <person name="Hensen N."/>
            <person name="Bonometti L."/>
            <person name="Westerberg I."/>
            <person name="Brannstrom I.O."/>
            <person name="Guillou S."/>
            <person name="Cros-Aarteil S."/>
            <person name="Calhoun S."/>
            <person name="Haridas S."/>
            <person name="Kuo A."/>
            <person name="Mondo S."/>
            <person name="Pangilinan J."/>
            <person name="Riley R."/>
            <person name="Labutti K."/>
            <person name="Andreopoulos B."/>
            <person name="Lipzen A."/>
            <person name="Chen C."/>
            <person name="Yanf M."/>
            <person name="Daum C."/>
            <person name="Ng V."/>
            <person name="Clum A."/>
            <person name="Steindorff A."/>
            <person name="Ohm R."/>
            <person name="Martin F."/>
            <person name="Silar P."/>
            <person name="Natvig D."/>
            <person name="Lalanne C."/>
            <person name="Gautier V."/>
            <person name="Ament-Velasquez S.L."/>
            <person name="Kruys A."/>
            <person name="Hutchinson M.I."/>
            <person name="Powell A.J."/>
            <person name="Barry K."/>
            <person name="Miller A.N."/>
            <person name="Grigoriev I.V."/>
            <person name="Debuchy R."/>
            <person name="Gladieux P."/>
            <person name="Thoren M.H."/>
            <person name="Johannesson H."/>
        </authorList>
    </citation>
    <scope>NUCLEOTIDE SEQUENCE</scope>
    <source>
        <strain evidence="2">CBS 540.89</strain>
    </source>
</reference>
<evidence type="ECO:0000313" key="2">
    <source>
        <dbReference type="EMBL" id="KAK0741630.1"/>
    </source>
</evidence>
<evidence type="ECO:0000256" key="1">
    <source>
        <dbReference type="SAM" id="MobiDB-lite"/>
    </source>
</evidence>
<dbReference type="AlphaFoldDB" id="A0AA40K0Q4"/>
<dbReference type="EMBL" id="JAUKTV010000003">
    <property type="protein sequence ID" value="KAK0741630.1"/>
    <property type="molecule type" value="Genomic_DNA"/>
</dbReference>
<accession>A0AA40K0Q4</accession>
<sequence>MRNGPEWSSPAGLNLQSSTSANWPERERVSHRTTPILVAVSPRMDRLRAGINSKVPRLYPELSGIVTMARGDGRPVPAWMYSGQAVMTGLMRGIHTLQRPENQTQIQPTRKTWDRNELIPNPSCCHSSRMRTQLLQSRAVQGQGNLVLVSISPAARIWRIDIVPLLNAEPLSTSLTALCRRRHKTQACLDLWFPYLGPWAPEAAFVPPSATAFSEGPEKHLPGMPFEVAILGTWFQQYGLLLWNGSESAQDYEKPFSSEIVAKPYSGTMCSEAVFREENLLLDSTTAIPKTGISPRSRHIHMLRL</sequence>
<dbReference type="Proteomes" id="UP001172159">
    <property type="component" value="Unassembled WGS sequence"/>
</dbReference>
<feature type="region of interest" description="Disordered" evidence="1">
    <location>
        <begin position="1"/>
        <end position="29"/>
    </location>
</feature>